<dbReference type="SUPFAM" id="SSF54106">
    <property type="entry name" value="LysM domain"/>
    <property type="match status" value="1"/>
</dbReference>
<proteinExistence type="predicted"/>
<dbReference type="InterPro" id="IPR018392">
    <property type="entry name" value="LysM"/>
</dbReference>
<dbReference type="Proteomes" id="UP001596142">
    <property type="component" value="Unassembled WGS sequence"/>
</dbReference>
<dbReference type="SMART" id="SM00257">
    <property type="entry name" value="LysM"/>
    <property type="match status" value="1"/>
</dbReference>
<comment type="caution">
    <text evidence="3">The sequence shown here is derived from an EMBL/GenBank/DDBJ whole genome shotgun (WGS) entry which is preliminary data.</text>
</comment>
<accession>A0ABW0YPG5</accession>
<dbReference type="Gene3D" id="6.20.240.60">
    <property type="match status" value="1"/>
</dbReference>
<feature type="domain" description="LysM" evidence="2">
    <location>
        <begin position="29"/>
        <end position="72"/>
    </location>
</feature>
<keyword evidence="1" id="KW-0732">Signal</keyword>
<evidence type="ECO:0000259" key="2">
    <source>
        <dbReference type="PROSITE" id="PS51782"/>
    </source>
</evidence>
<sequence length="198" mass="21285">MFKKFKGIKVAVFSAAAFFTIGAAAQAQSTHTVENDESLWSIAKDYGVAVEELKSLNNTSSAAVNPGEQITVPQSISENEKDLLARVVHSEAKGEPYAGKVAVATVVLNRVESDEFPNTINDVVYEVSPTGNYAFEPVTNGSINNPADSEARKAVQEALAFEGQGNGSLFFYNPATASNHWIATREETIQIGDHVFAK</sequence>
<protein>
    <submittedName>
        <fullName evidence="3">Cell wall hydrolase</fullName>
    </submittedName>
</protein>
<keyword evidence="4" id="KW-1185">Reference proteome</keyword>
<gene>
    <name evidence="3" type="ORF">ACFPU1_14890</name>
</gene>
<dbReference type="InterPro" id="IPR036779">
    <property type="entry name" value="LysM_dom_sf"/>
</dbReference>
<dbReference type="Gene3D" id="1.10.10.2520">
    <property type="entry name" value="Cell wall hydrolase SleB, domain 1"/>
    <property type="match status" value="1"/>
</dbReference>
<keyword evidence="3" id="KW-0378">Hydrolase</keyword>
<evidence type="ECO:0000313" key="4">
    <source>
        <dbReference type="Proteomes" id="UP001596142"/>
    </source>
</evidence>
<evidence type="ECO:0000313" key="3">
    <source>
        <dbReference type="EMBL" id="MFC5714046.1"/>
    </source>
</evidence>
<feature type="signal peptide" evidence="1">
    <location>
        <begin position="1"/>
        <end position="25"/>
    </location>
</feature>
<dbReference type="CDD" id="cd00118">
    <property type="entry name" value="LysM"/>
    <property type="match status" value="1"/>
</dbReference>
<dbReference type="RefSeq" id="WP_385942575.1">
    <property type="nucleotide sequence ID" value="NZ_JBHSOZ010000009.1"/>
</dbReference>
<dbReference type="Pfam" id="PF01476">
    <property type="entry name" value="LysM"/>
    <property type="match status" value="1"/>
</dbReference>
<dbReference type="InterPro" id="IPR011105">
    <property type="entry name" value="Cell_wall_hydrolase_SleB"/>
</dbReference>
<feature type="chain" id="PRO_5047540283" evidence="1">
    <location>
        <begin position="26"/>
        <end position="198"/>
    </location>
</feature>
<dbReference type="InterPro" id="IPR042047">
    <property type="entry name" value="SleB_dom1"/>
</dbReference>
<dbReference type="Pfam" id="PF07486">
    <property type="entry name" value="Hydrolase_2"/>
    <property type="match status" value="1"/>
</dbReference>
<dbReference type="GO" id="GO:0016787">
    <property type="term" value="F:hydrolase activity"/>
    <property type="evidence" value="ECO:0007669"/>
    <property type="project" value="UniProtKB-KW"/>
</dbReference>
<organism evidence="3 4">
    <name type="scientific">Thalassorhabdus alkalitolerans</name>
    <dbReference type="NCBI Taxonomy" id="2282697"/>
    <lineage>
        <taxon>Bacteria</taxon>
        <taxon>Bacillati</taxon>
        <taxon>Bacillota</taxon>
        <taxon>Bacilli</taxon>
        <taxon>Bacillales</taxon>
        <taxon>Bacillaceae</taxon>
        <taxon>Thalassorhabdus</taxon>
    </lineage>
</organism>
<dbReference type="PROSITE" id="PS51782">
    <property type="entry name" value="LYSM"/>
    <property type="match status" value="1"/>
</dbReference>
<evidence type="ECO:0000256" key="1">
    <source>
        <dbReference type="SAM" id="SignalP"/>
    </source>
</evidence>
<dbReference type="EMBL" id="JBHSOZ010000009">
    <property type="protein sequence ID" value="MFC5714046.1"/>
    <property type="molecule type" value="Genomic_DNA"/>
</dbReference>
<name>A0ABW0YPG5_9BACI</name>
<dbReference type="Gene3D" id="3.10.350.10">
    <property type="entry name" value="LysM domain"/>
    <property type="match status" value="1"/>
</dbReference>
<reference evidence="4" key="1">
    <citation type="journal article" date="2019" name="Int. J. Syst. Evol. Microbiol.">
        <title>The Global Catalogue of Microorganisms (GCM) 10K type strain sequencing project: providing services to taxonomists for standard genome sequencing and annotation.</title>
        <authorList>
            <consortium name="The Broad Institute Genomics Platform"/>
            <consortium name="The Broad Institute Genome Sequencing Center for Infectious Disease"/>
            <person name="Wu L."/>
            <person name="Ma J."/>
        </authorList>
    </citation>
    <scope>NUCLEOTIDE SEQUENCE [LARGE SCALE GENOMIC DNA]</scope>
    <source>
        <strain evidence="4">CECT 7184</strain>
    </source>
</reference>